<dbReference type="InterPro" id="IPR011972">
    <property type="entry name" value="CHP02285"/>
</dbReference>
<dbReference type="EMBL" id="LUKD01000005">
    <property type="protein sequence ID" value="KYG65106.1"/>
    <property type="molecule type" value="Genomic_DNA"/>
</dbReference>
<evidence type="ECO:0000313" key="2">
    <source>
        <dbReference type="EMBL" id="KYG65106.1"/>
    </source>
</evidence>
<accession>A0A161PBM1</accession>
<comment type="caution">
    <text evidence="2">The sequence shown here is derived from an EMBL/GenBank/DDBJ whole genome shotgun (WGS) entry which is preliminary data.</text>
</comment>
<dbReference type="SUPFAM" id="SSF53850">
    <property type="entry name" value="Periplasmic binding protein-like II"/>
    <property type="match status" value="1"/>
</dbReference>
<evidence type="ECO:0000256" key="1">
    <source>
        <dbReference type="SAM" id="SignalP"/>
    </source>
</evidence>
<feature type="signal peptide" evidence="1">
    <location>
        <begin position="1"/>
        <end position="18"/>
    </location>
</feature>
<protein>
    <recommendedName>
        <fullName evidence="4">Solute-binding protein family 3/N-terminal domain-containing protein</fullName>
    </recommendedName>
</protein>
<proteinExistence type="predicted"/>
<dbReference type="Gene3D" id="3.40.190.10">
    <property type="entry name" value="Periplasmic binding protein-like II"/>
    <property type="match status" value="2"/>
</dbReference>
<evidence type="ECO:0000313" key="3">
    <source>
        <dbReference type="Proteomes" id="UP000075799"/>
    </source>
</evidence>
<dbReference type="Proteomes" id="UP000075799">
    <property type="component" value="Unassembled WGS sequence"/>
</dbReference>
<name>A0A161PBM1_BDEBC</name>
<gene>
    <name evidence="2" type="ORF">AZI87_11075</name>
</gene>
<dbReference type="NCBIfam" id="TIGR02285">
    <property type="entry name" value="TIGR02285 family protein"/>
    <property type="match status" value="1"/>
</dbReference>
<dbReference type="RefSeq" id="WP_063206831.1">
    <property type="nucleotide sequence ID" value="NZ_LUKD01000005.1"/>
</dbReference>
<organism evidence="2 3">
    <name type="scientific">Bdellovibrio bacteriovorus</name>
    <dbReference type="NCBI Taxonomy" id="959"/>
    <lineage>
        <taxon>Bacteria</taxon>
        <taxon>Pseudomonadati</taxon>
        <taxon>Bdellovibrionota</taxon>
        <taxon>Bdellovibrionia</taxon>
        <taxon>Bdellovibrionales</taxon>
        <taxon>Pseudobdellovibrionaceae</taxon>
        <taxon>Bdellovibrio</taxon>
    </lineage>
</organism>
<sequence length="300" mass="34720">MKVLLTLLICLFINGSYAQDTFVQRSNRPAIPWAVVDLPPFYILSGPHIGEGRIDRIRVLIQKELPEIQFVDMNIGIGRAVELWKMNKEVCYGAALKTKERMRWAYFTVSAFQPGSELMLVTMNRALLETPAKKVSLKKLLRENRWKGFIPMERSYGEVIDKIIKENYVPTNTKDPRILTADFGSILKMVAKKRYDFTLEYSSVVNAYNARNITEPALMMKPVLESTSYVPLHFACTKNEWGRDMVQKVDQAMQKIALTKEYQEAVEAWMEPQTLKKNQQALQEFYHRRAQGPWNTLSDE</sequence>
<evidence type="ECO:0008006" key="4">
    <source>
        <dbReference type="Google" id="ProtNLM"/>
    </source>
</evidence>
<feature type="chain" id="PRO_5007825400" description="Solute-binding protein family 3/N-terminal domain-containing protein" evidence="1">
    <location>
        <begin position="19"/>
        <end position="300"/>
    </location>
</feature>
<dbReference type="AlphaFoldDB" id="A0A161PBM1"/>
<reference evidence="2 3" key="1">
    <citation type="submission" date="2016-03" db="EMBL/GenBank/DDBJ databases">
        <authorList>
            <person name="Ploux O."/>
        </authorList>
    </citation>
    <scope>NUCLEOTIDE SEQUENCE [LARGE SCALE GENOMIC DNA]</scope>
    <source>
        <strain evidence="2 3">EC13</strain>
    </source>
</reference>
<dbReference type="OrthoDB" id="9150746at2"/>
<keyword evidence="1" id="KW-0732">Signal</keyword>